<protein>
    <submittedName>
        <fullName evidence="2">tRNA cyclic N6-threonylcarbamoyladenosine(37) synthase TcdA</fullName>
    </submittedName>
</protein>
<dbReference type="AlphaFoldDB" id="A0A154BVU4"/>
<feature type="domain" description="THIF-type NAD/FAD binding fold" evidence="1">
    <location>
        <begin position="10"/>
        <end position="249"/>
    </location>
</feature>
<dbReference type="OrthoDB" id="9804150at2"/>
<evidence type="ECO:0000259" key="1">
    <source>
        <dbReference type="Pfam" id="PF00899"/>
    </source>
</evidence>
<dbReference type="Gene3D" id="3.40.50.720">
    <property type="entry name" value="NAD(P)-binding Rossmann-like Domain"/>
    <property type="match status" value="1"/>
</dbReference>
<dbReference type="PANTHER" id="PTHR43267:SF1">
    <property type="entry name" value="TRNA THREONYLCARBAMOYLADENOSINE DEHYDRATASE"/>
    <property type="match status" value="1"/>
</dbReference>
<dbReference type="Proteomes" id="UP000076268">
    <property type="component" value="Unassembled WGS sequence"/>
</dbReference>
<dbReference type="GO" id="GO:0061503">
    <property type="term" value="F:tRNA threonylcarbamoyladenosine dehydratase"/>
    <property type="evidence" value="ECO:0007669"/>
    <property type="project" value="TreeGrafter"/>
</dbReference>
<dbReference type="RefSeq" id="WP_066236851.1">
    <property type="nucleotide sequence ID" value="NZ_LSGP01000001.1"/>
</dbReference>
<dbReference type="GO" id="GO:0008641">
    <property type="term" value="F:ubiquitin-like modifier activating enzyme activity"/>
    <property type="evidence" value="ECO:0007669"/>
    <property type="project" value="InterPro"/>
</dbReference>
<reference evidence="2 3" key="1">
    <citation type="submission" date="2016-02" db="EMBL/GenBank/DDBJ databases">
        <title>Anaerosporomusa subterraneum gen. nov., sp. nov., a spore-forming obligate anaerobe isolated from saprolite.</title>
        <authorList>
            <person name="Choi J.K."/>
            <person name="Shah M."/>
            <person name="Yee N."/>
        </authorList>
    </citation>
    <scope>NUCLEOTIDE SEQUENCE [LARGE SCALE GENOMIC DNA]</scope>
    <source>
        <strain evidence="2 3">RU4</strain>
    </source>
</reference>
<proteinExistence type="predicted"/>
<name>A0A154BVU4_ANASB</name>
<dbReference type="Pfam" id="PF00899">
    <property type="entry name" value="ThiF"/>
    <property type="match status" value="1"/>
</dbReference>
<dbReference type="InterPro" id="IPR045886">
    <property type="entry name" value="ThiF/MoeB/HesA"/>
</dbReference>
<dbReference type="GO" id="GO:0061504">
    <property type="term" value="P:cyclic threonylcarbamoyladenosine biosynthetic process"/>
    <property type="evidence" value="ECO:0007669"/>
    <property type="project" value="TreeGrafter"/>
</dbReference>
<organism evidence="2 3">
    <name type="scientific">Anaerosporomusa subterranea</name>
    <dbReference type="NCBI Taxonomy" id="1794912"/>
    <lineage>
        <taxon>Bacteria</taxon>
        <taxon>Bacillati</taxon>
        <taxon>Bacillota</taxon>
        <taxon>Negativicutes</taxon>
        <taxon>Acetonemataceae</taxon>
        <taxon>Anaerosporomusa</taxon>
    </lineage>
</organism>
<dbReference type="CDD" id="cd00755">
    <property type="entry name" value="YgdL_like"/>
    <property type="match status" value="1"/>
</dbReference>
<dbReference type="EMBL" id="LSGP01000001">
    <property type="protein sequence ID" value="KYZ78143.1"/>
    <property type="molecule type" value="Genomic_DNA"/>
</dbReference>
<dbReference type="InterPro" id="IPR000594">
    <property type="entry name" value="ThiF_NAD_FAD-bd"/>
</dbReference>
<gene>
    <name evidence="2" type="ORF">AXX12_00945</name>
</gene>
<dbReference type="FunFam" id="3.40.50.720:FF:000141">
    <property type="entry name" value="tRNA threonylcarbamoyladenosine dehydratase"/>
    <property type="match status" value="1"/>
</dbReference>
<keyword evidence="3" id="KW-1185">Reference proteome</keyword>
<accession>A0A154BVU4</accession>
<comment type="caution">
    <text evidence="2">The sequence shown here is derived from an EMBL/GenBank/DDBJ whole genome shotgun (WGS) entry which is preliminary data.</text>
</comment>
<dbReference type="STRING" id="1794912.AXX12_00945"/>
<sequence>MLHAFSRTELLIGAPALAKLAASHVAIFGVGGVGSFTVEGLARCGIGRFTLVDDDCICLTNLNRQLPATTRTVGRPKVEVMRERILEINPRAEVTLHQKFYLPDTAEELLSGDYDYIVDAVDTVTAKIDLIVRAKQRNIPVISCMGAGNKLDPTAFIVTDIAKTTGCPLARVVRRELRKLGILSLKVVYSQEKPLTPSTEGACGQDCICPPGSARTCAMRRQVPGSISFVPSVAGLILAGEVVKDLAGIQR</sequence>
<dbReference type="InterPro" id="IPR035985">
    <property type="entry name" value="Ubiquitin-activating_enz"/>
</dbReference>
<evidence type="ECO:0000313" key="2">
    <source>
        <dbReference type="EMBL" id="KYZ78143.1"/>
    </source>
</evidence>
<dbReference type="PANTHER" id="PTHR43267">
    <property type="entry name" value="TRNA THREONYLCARBAMOYLADENOSINE DEHYDRATASE"/>
    <property type="match status" value="1"/>
</dbReference>
<dbReference type="SUPFAM" id="SSF69572">
    <property type="entry name" value="Activating enzymes of the ubiquitin-like proteins"/>
    <property type="match status" value="1"/>
</dbReference>
<evidence type="ECO:0000313" key="3">
    <source>
        <dbReference type="Proteomes" id="UP000076268"/>
    </source>
</evidence>